<organism evidence="1 2">
    <name type="scientific">Candolleomyces aberdarensis</name>
    <dbReference type="NCBI Taxonomy" id="2316362"/>
    <lineage>
        <taxon>Eukaryota</taxon>
        <taxon>Fungi</taxon>
        <taxon>Dikarya</taxon>
        <taxon>Basidiomycota</taxon>
        <taxon>Agaricomycotina</taxon>
        <taxon>Agaricomycetes</taxon>
        <taxon>Agaricomycetidae</taxon>
        <taxon>Agaricales</taxon>
        <taxon>Agaricineae</taxon>
        <taxon>Psathyrellaceae</taxon>
        <taxon>Candolleomyces</taxon>
    </lineage>
</organism>
<dbReference type="EMBL" id="SDEE01000780">
    <property type="protein sequence ID" value="RXW14034.1"/>
    <property type="molecule type" value="Genomic_DNA"/>
</dbReference>
<reference evidence="1 2" key="1">
    <citation type="submission" date="2019-01" db="EMBL/GenBank/DDBJ databases">
        <title>Draft genome sequence of Psathyrella aberdarensis IHI B618.</title>
        <authorList>
            <person name="Buettner E."/>
            <person name="Kellner H."/>
        </authorList>
    </citation>
    <scope>NUCLEOTIDE SEQUENCE [LARGE SCALE GENOMIC DNA]</scope>
    <source>
        <strain evidence="1 2">IHI B618</strain>
    </source>
</reference>
<comment type="caution">
    <text evidence="1">The sequence shown here is derived from an EMBL/GenBank/DDBJ whole genome shotgun (WGS) entry which is preliminary data.</text>
</comment>
<keyword evidence="2" id="KW-1185">Reference proteome</keyword>
<sequence length="401" mass="44253">GEPVVDEPGGSAYLKVEQLINIHPPKSITFSRRNPFSIFEHVLALKKPGEAFGRYASQEWEKIGFNKLSKRQQDALVDGWLERVQCENGDVSVNEQNRDFVRFFNQVLSNLQELLGPIEIVSLIFTPHPQAQQLSTIVAGDPNFRSLLERQPDSTRSLIEKFINLAERLFGPVHCLADGASDSAPNNPIAGPSEPAGSAAAGAGAASSAIDDFRGLVSAYVQRNELPASIARIQNQRGSLRAIARMLIMGCLADLLDVPKVHSMWRGNIRTILVRHRLVLIWSSEWTPLPGDERWDTIFFSSGLCKSIITGMSKSPRWVRFERWSSQYQNVLESDRAFPLIPIIMSATGTVLAQVRDSPTWAGQSAYAAGATIVGGPNVAPLHAARDRKQLKIDATTYVME</sequence>
<dbReference type="Proteomes" id="UP000290288">
    <property type="component" value="Unassembled WGS sequence"/>
</dbReference>
<gene>
    <name evidence="1" type="ORF">EST38_g11817</name>
</gene>
<protein>
    <submittedName>
        <fullName evidence="1">Uncharacterized protein</fullName>
    </submittedName>
</protein>
<proteinExistence type="predicted"/>
<name>A0A4Q2D6J6_9AGAR</name>
<evidence type="ECO:0000313" key="1">
    <source>
        <dbReference type="EMBL" id="RXW14034.1"/>
    </source>
</evidence>
<feature type="non-terminal residue" evidence="1">
    <location>
        <position position="1"/>
    </location>
</feature>
<dbReference type="STRING" id="2316362.A0A4Q2D6J6"/>
<evidence type="ECO:0000313" key="2">
    <source>
        <dbReference type="Proteomes" id="UP000290288"/>
    </source>
</evidence>
<dbReference type="AlphaFoldDB" id="A0A4Q2D6J6"/>
<accession>A0A4Q2D6J6</accession>